<dbReference type="InterPro" id="IPR001267">
    <property type="entry name" value="Thymidine_kinase"/>
</dbReference>
<dbReference type="EC" id="2.7.1.21" evidence="2 8"/>
<keyword evidence="8" id="KW-0479">Metal-binding</keyword>
<comment type="catalytic activity">
    <reaction evidence="8 11">
        <text>thymidine + ATP = dTMP + ADP + H(+)</text>
        <dbReference type="Rhea" id="RHEA:19129"/>
        <dbReference type="ChEBI" id="CHEBI:15378"/>
        <dbReference type="ChEBI" id="CHEBI:17748"/>
        <dbReference type="ChEBI" id="CHEBI:30616"/>
        <dbReference type="ChEBI" id="CHEBI:63528"/>
        <dbReference type="ChEBI" id="CHEBI:456216"/>
        <dbReference type="EC" id="2.7.1.21"/>
    </reaction>
</comment>
<dbReference type="GeneID" id="35767043"/>
<evidence type="ECO:0000256" key="11">
    <source>
        <dbReference type="RuleBase" id="RU000544"/>
    </source>
</evidence>
<feature type="binding site" evidence="8">
    <location>
        <position position="149"/>
    </location>
    <ligand>
        <name>Zn(2+)</name>
        <dbReference type="ChEBI" id="CHEBI:29105"/>
    </ligand>
</feature>
<evidence type="ECO:0000313" key="15">
    <source>
        <dbReference type="Proteomes" id="UP000594771"/>
    </source>
</evidence>
<keyword evidence="3 8" id="KW-0237">DNA synthesis</keyword>
<dbReference type="Proteomes" id="UP001069145">
    <property type="component" value="Unassembled WGS sequence"/>
</dbReference>
<dbReference type="Gene3D" id="3.40.50.300">
    <property type="entry name" value="P-loop containing nucleotide triphosphate hydrolases"/>
    <property type="match status" value="1"/>
</dbReference>
<keyword evidence="6 8" id="KW-0418">Kinase</keyword>
<proteinExistence type="inferred from homology"/>
<accession>A0A0X8FE90</accession>
<name>A0A0X8FE90_9LACT</name>
<evidence type="ECO:0000256" key="12">
    <source>
        <dbReference type="RuleBase" id="RU004165"/>
    </source>
</evidence>
<keyword evidence="5 8" id="KW-0547">Nucleotide-binding</keyword>
<evidence type="ECO:0000256" key="10">
    <source>
        <dbReference type="PIRSR" id="PIRSR035805-2"/>
    </source>
</evidence>
<dbReference type="OrthoDB" id="9781579at2"/>
<gene>
    <name evidence="8" type="primary">tdk</name>
    <name evidence="14" type="ORF">I6G68_06405</name>
    <name evidence="13" type="ORF">ODY43_01675</name>
</gene>
<dbReference type="SUPFAM" id="SSF57716">
    <property type="entry name" value="Glucocorticoid receptor-like (DNA-binding domain)"/>
    <property type="match status" value="1"/>
</dbReference>
<dbReference type="GO" id="GO:0071897">
    <property type="term" value="P:DNA biosynthetic process"/>
    <property type="evidence" value="ECO:0007669"/>
    <property type="project" value="UniProtKB-KW"/>
</dbReference>
<keyword evidence="4 8" id="KW-0808">Transferase</keyword>
<dbReference type="PIRSF" id="PIRSF035805">
    <property type="entry name" value="TK_cell"/>
    <property type="match status" value="1"/>
</dbReference>
<organism evidence="14 15">
    <name type="scientific">Aerococcus urinae</name>
    <dbReference type="NCBI Taxonomy" id="1376"/>
    <lineage>
        <taxon>Bacteria</taxon>
        <taxon>Bacillati</taxon>
        <taxon>Bacillota</taxon>
        <taxon>Bacilli</taxon>
        <taxon>Lactobacillales</taxon>
        <taxon>Aerococcaceae</taxon>
        <taxon>Aerococcus</taxon>
    </lineage>
</organism>
<evidence type="ECO:0000256" key="3">
    <source>
        <dbReference type="ARBA" id="ARBA00022634"/>
    </source>
</evidence>
<dbReference type="GO" id="GO:0008270">
    <property type="term" value="F:zinc ion binding"/>
    <property type="evidence" value="ECO:0007669"/>
    <property type="project" value="UniProtKB-UniRule"/>
</dbReference>
<reference evidence="14 15" key="1">
    <citation type="submission" date="2020-12" db="EMBL/GenBank/DDBJ databases">
        <title>FDA dAtabase for Regulatory Grade micrObial Sequences (FDA-ARGOS): Supporting development and validation of Infectious Disease Dx tests.</title>
        <authorList>
            <person name="Sproer C."/>
            <person name="Gronow S."/>
            <person name="Severitt S."/>
            <person name="Schroder I."/>
            <person name="Tallon L."/>
            <person name="Sadzewicz L."/>
            <person name="Zhao X."/>
            <person name="Boylan J."/>
            <person name="Ott S."/>
            <person name="Bowen H."/>
            <person name="Vavikolanu K."/>
            <person name="Mehta A."/>
            <person name="Aluvathingal J."/>
            <person name="Nadendla S."/>
            <person name="Lowell S."/>
            <person name="Myers T."/>
            <person name="Yan Y."/>
            <person name="Sichtig H."/>
        </authorList>
    </citation>
    <scope>NUCLEOTIDE SEQUENCE [LARGE SCALE GENOMIC DNA]</scope>
    <source>
        <strain evidence="14 15">FDAARGOS_911</strain>
    </source>
</reference>
<dbReference type="RefSeq" id="WP_060778118.1">
    <property type="nucleotide sequence ID" value="NZ_CAJHLF010000010.1"/>
</dbReference>
<evidence type="ECO:0000313" key="16">
    <source>
        <dbReference type="Proteomes" id="UP001069145"/>
    </source>
</evidence>
<feature type="binding site" evidence="8">
    <location>
        <position position="183"/>
    </location>
    <ligand>
        <name>Zn(2+)</name>
        <dbReference type="ChEBI" id="CHEBI:29105"/>
    </ligand>
</feature>
<evidence type="ECO:0000256" key="1">
    <source>
        <dbReference type="ARBA" id="ARBA00007587"/>
    </source>
</evidence>
<comment type="similarity">
    <text evidence="1 8 12">Belongs to the thymidine kinase family.</text>
</comment>
<dbReference type="PANTHER" id="PTHR11441">
    <property type="entry name" value="THYMIDINE KINASE"/>
    <property type="match status" value="1"/>
</dbReference>
<keyword evidence="7 8" id="KW-0067">ATP-binding</keyword>
<dbReference type="GO" id="GO:0046104">
    <property type="term" value="P:thymidine metabolic process"/>
    <property type="evidence" value="ECO:0007669"/>
    <property type="project" value="TreeGrafter"/>
</dbReference>
<evidence type="ECO:0000256" key="7">
    <source>
        <dbReference type="ARBA" id="ARBA00022840"/>
    </source>
</evidence>
<keyword evidence="8" id="KW-0862">Zinc</keyword>
<feature type="binding site" evidence="8">
    <location>
        <begin position="9"/>
        <end position="16"/>
    </location>
    <ligand>
        <name>ATP</name>
        <dbReference type="ChEBI" id="CHEBI:30616"/>
    </ligand>
</feature>
<dbReference type="KEGG" id="aun:AWM73_03650"/>
<dbReference type="Proteomes" id="UP000594771">
    <property type="component" value="Chromosome"/>
</dbReference>
<evidence type="ECO:0000313" key="13">
    <source>
        <dbReference type="EMBL" id="MCY3052716.1"/>
    </source>
</evidence>
<dbReference type="InterPro" id="IPR027417">
    <property type="entry name" value="P-loop_NTPase"/>
</dbReference>
<comment type="subunit">
    <text evidence="8">Homotetramer.</text>
</comment>
<feature type="binding site" evidence="10">
    <location>
        <begin position="171"/>
        <end position="174"/>
    </location>
    <ligand>
        <name>substrate</name>
    </ligand>
</feature>
<evidence type="ECO:0000313" key="14">
    <source>
        <dbReference type="EMBL" id="QPS01023.1"/>
    </source>
</evidence>
<dbReference type="Pfam" id="PF00265">
    <property type="entry name" value="TK"/>
    <property type="match status" value="1"/>
</dbReference>
<dbReference type="AlphaFoldDB" id="A0A0X8FE90"/>
<dbReference type="Gene3D" id="3.30.60.20">
    <property type="match status" value="1"/>
</dbReference>
<dbReference type="HAMAP" id="MF_00124">
    <property type="entry name" value="Thymidine_kinase"/>
    <property type="match status" value="1"/>
</dbReference>
<comment type="subcellular location">
    <subcellularLocation>
        <location evidence="8">Cytoplasm</location>
    </subcellularLocation>
</comment>
<dbReference type="EMBL" id="CP065662">
    <property type="protein sequence ID" value="QPS01023.1"/>
    <property type="molecule type" value="Genomic_DNA"/>
</dbReference>
<dbReference type="PROSITE" id="PS00603">
    <property type="entry name" value="TK_CELLULAR_TYPE"/>
    <property type="match status" value="1"/>
</dbReference>
<dbReference type="GO" id="GO:0005829">
    <property type="term" value="C:cytosol"/>
    <property type="evidence" value="ECO:0007669"/>
    <property type="project" value="TreeGrafter"/>
</dbReference>
<dbReference type="GO" id="GO:0005524">
    <property type="term" value="F:ATP binding"/>
    <property type="evidence" value="ECO:0007669"/>
    <property type="project" value="UniProtKB-UniRule"/>
</dbReference>
<sequence length="206" mass="23499">MAQLFYRYGAMNSGKSFEILKVAHNYEEQGKPVKVMTSAIDDRSGTIGVISSRIGEDREAYSIDPDTDIFSYIESENEKEKIYCVLVDEAQFLSKQNIFDLAKVVDQLNIPVMAFGLKNDFQNELFEGSHYLLILADKIEEVKTICWFCAKKATMNLRIHNDKPVYTGEQIQIGGNESYYPVCRKHYNHPPLEDGKIAVHRASLCQ</sequence>
<evidence type="ECO:0000256" key="6">
    <source>
        <dbReference type="ARBA" id="ARBA00022777"/>
    </source>
</evidence>
<keyword evidence="16" id="KW-1185">Reference proteome</keyword>
<dbReference type="InterPro" id="IPR020633">
    <property type="entry name" value="Thymidine_kinase_CS"/>
</dbReference>
<feature type="binding site" evidence="8">
    <location>
        <position position="146"/>
    </location>
    <ligand>
        <name>Zn(2+)</name>
        <dbReference type="ChEBI" id="CHEBI:29105"/>
    </ligand>
</feature>
<keyword evidence="8" id="KW-0963">Cytoplasm</keyword>
<feature type="active site" description="Proton acceptor" evidence="8 9">
    <location>
        <position position="89"/>
    </location>
</feature>
<evidence type="ECO:0000256" key="4">
    <source>
        <dbReference type="ARBA" id="ARBA00022679"/>
    </source>
</evidence>
<protein>
    <recommendedName>
        <fullName evidence="2 8">Thymidine kinase</fullName>
        <ecNumber evidence="2 8">2.7.1.21</ecNumber>
    </recommendedName>
</protein>
<dbReference type="NCBIfam" id="NF003299">
    <property type="entry name" value="PRK04296.1-4"/>
    <property type="match status" value="1"/>
</dbReference>
<dbReference type="EMBL" id="JAOTML010000001">
    <property type="protein sequence ID" value="MCY3052716.1"/>
    <property type="molecule type" value="Genomic_DNA"/>
</dbReference>
<evidence type="ECO:0000256" key="8">
    <source>
        <dbReference type="HAMAP-Rule" id="MF_00124"/>
    </source>
</evidence>
<evidence type="ECO:0000256" key="9">
    <source>
        <dbReference type="PIRSR" id="PIRSR035805-1"/>
    </source>
</evidence>
<feature type="binding site" evidence="10">
    <location>
        <position position="179"/>
    </location>
    <ligand>
        <name>substrate</name>
    </ligand>
</feature>
<dbReference type="SUPFAM" id="SSF52540">
    <property type="entry name" value="P-loop containing nucleoside triphosphate hydrolases"/>
    <property type="match status" value="1"/>
</dbReference>
<feature type="binding site" evidence="8">
    <location>
        <begin position="88"/>
        <end position="91"/>
    </location>
    <ligand>
        <name>ATP</name>
        <dbReference type="ChEBI" id="CHEBI:30616"/>
    </ligand>
</feature>
<evidence type="ECO:0000256" key="5">
    <source>
        <dbReference type="ARBA" id="ARBA00022741"/>
    </source>
</evidence>
<dbReference type="NCBIfam" id="NF003300">
    <property type="entry name" value="PRK04296.1-5"/>
    <property type="match status" value="1"/>
</dbReference>
<evidence type="ECO:0000256" key="2">
    <source>
        <dbReference type="ARBA" id="ARBA00012118"/>
    </source>
</evidence>
<dbReference type="GO" id="GO:0004797">
    <property type="term" value="F:thymidine kinase activity"/>
    <property type="evidence" value="ECO:0007669"/>
    <property type="project" value="UniProtKB-UniRule"/>
</dbReference>
<dbReference type="PANTHER" id="PTHR11441:SF0">
    <property type="entry name" value="THYMIDINE KINASE, CYTOSOLIC"/>
    <property type="match status" value="1"/>
</dbReference>
<reference evidence="13" key="2">
    <citation type="submission" date="2022-09" db="EMBL/GenBank/DDBJ databases">
        <title>Aerococcus urinae taxonomy study.</title>
        <authorList>
            <person name="Christensen J."/>
            <person name="Senneby E."/>
        </authorList>
    </citation>
    <scope>NUCLEOTIDE SEQUENCE</scope>
    <source>
        <strain evidence="13">NLD-066-U95</strain>
    </source>
</reference>
<feature type="binding site" evidence="8">
    <location>
        <position position="186"/>
    </location>
    <ligand>
        <name>Zn(2+)</name>
        <dbReference type="ChEBI" id="CHEBI:29105"/>
    </ligand>
</feature>